<comment type="subcellular location">
    <subcellularLocation>
        <location evidence="1">Cell inner membrane</location>
        <topology evidence="1">Multi-pass membrane protein</topology>
    </subcellularLocation>
</comment>
<evidence type="ECO:0000256" key="9">
    <source>
        <dbReference type="ARBA" id="ARBA00022723"/>
    </source>
</evidence>
<keyword evidence="17" id="KW-1185">Reference proteome</keyword>
<gene>
    <name evidence="16" type="ORF">FVF58_26695</name>
</gene>
<evidence type="ECO:0000256" key="6">
    <source>
        <dbReference type="ARBA" id="ARBA00022475"/>
    </source>
</evidence>
<evidence type="ECO:0000313" key="17">
    <source>
        <dbReference type="Proteomes" id="UP000325273"/>
    </source>
</evidence>
<evidence type="ECO:0000256" key="1">
    <source>
        <dbReference type="ARBA" id="ARBA00004429"/>
    </source>
</evidence>
<evidence type="ECO:0000256" key="11">
    <source>
        <dbReference type="ARBA" id="ARBA00022989"/>
    </source>
</evidence>
<organism evidence="16 17">
    <name type="scientific">Paraburkholderia panacisoli</name>
    <dbReference type="NCBI Taxonomy" id="2603818"/>
    <lineage>
        <taxon>Bacteria</taxon>
        <taxon>Pseudomonadati</taxon>
        <taxon>Pseudomonadota</taxon>
        <taxon>Betaproteobacteria</taxon>
        <taxon>Burkholderiales</taxon>
        <taxon>Burkholderiaceae</taxon>
        <taxon>Paraburkholderia</taxon>
    </lineage>
</organism>
<evidence type="ECO:0000256" key="15">
    <source>
        <dbReference type="SAM" id="Phobius"/>
    </source>
</evidence>
<name>A0A5B0GTH5_9BURK</name>
<evidence type="ECO:0000256" key="12">
    <source>
        <dbReference type="ARBA" id="ARBA00023136"/>
    </source>
</evidence>
<dbReference type="Pfam" id="PF02411">
    <property type="entry name" value="MerT"/>
    <property type="match status" value="1"/>
</dbReference>
<feature type="transmembrane region" description="Helical" evidence="15">
    <location>
        <begin position="93"/>
        <end position="112"/>
    </location>
</feature>
<reference evidence="16 17" key="1">
    <citation type="submission" date="2019-08" db="EMBL/GenBank/DDBJ databases">
        <title>Paraburkholderia sp. DCY113.</title>
        <authorList>
            <person name="Kang J."/>
        </authorList>
    </citation>
    <scope>NUCLEOTIDE SEQUENCE [LARGE SCALE GENOMIC DNA]</scope>
    <source>
        <strain evidence="16 17">DCY113</strain>
    </source>
</reference>
<comment type="similarity">
    <text evidence="2">Belongs to the MerT family.</text>
</comment>
<keyword evidence="10" id="KW-0476">Mercury</keyword>
<evidence type="ECO:0000256" key="5">
    <source>
        <dbReference type="ARBA" id="ARBA00022466"/>
    </source>
</evidence>
<evidence type="ECO:0000256" key="13">
    <source>
        <dbReference type="ARBA" id="ARBA00030934"/>
    </source>
</evidence>
<dbReference type="GO" id="GO:0015097">
    <property type="term" value="F:mercury ion transmembrane transporter activity"/>
    <property type="evidence" value="ECO:0007669"/>
    <property type="project" value="InterPro"/>
</dbReference>
<dbReference type="EMBL" id="VTUZ01000020">
    <property type="protein sequence ID" value="KAA1006180.1"/>
    <property type="molecule type" value="Genomic_DNA"/>
</dbReference>
<proteinExistence type="inferred from homology"/>
<sequence length="116" mass="12229">MRPRWTTTGSLLAGAAAALGASACCAGPLFLVVLGVGGAWSSRLVALRPLQPLFVAISIAFFAVAFRRLCARSEECTVGEACAAPSVRHSQRVVFWVVVPAGLALMSFPLYAPLFY</sequence>
<keyword evidence="12 15" id="KW-0472">Membrane</keyword>
<evidence type="ECO:0000256" key="8">
    <source>
        <dbReference type="ARBA" id="ARBA00022692"/>
    </source>
</evidence>
<dbReference type="RefSeq" id="WP_149672831.1">
    <property type="nucleotide sequence ID" value="NZ_VTUZ01000020.1"/>
</dbReference>
<comment type="function">
    <text evidence="14">Involved in mercury resistance. Probably transfers a mercuric ion from the periplasmic Hg(2+)-binding protein MerP to the cytoplasmic mercuric reductase MerA.</text>
</comment>
<evidence type="ECO:0000256" key="7">
    <source>
        <dbReference type="ARBA" id="ARBA00022519"/>
    </source>
</evidence>
<feature type="transmembrane region" description="Helical" evidence="15">
    <location>
        <begin position="50"/>
        <end position="66"/>
    </location>
</feature>
<comment type="caution">
    <text evidence="16">The sequence shown here is derived from an EMBL/GenBank/DDBJ whole genome shotgun (WGS) entry which is preliminary data.</text>
</comment>
<keyword evidence="9" id="KW-0479">Metal-binding</keyword>
<dbReference type="InterPro" id="IPR003457">
    <property type="entry name" value="Transprt_MerT"/>
</dbReference>
<evidence type="ECO:0000313" key="16">
    <source>
        <dbReference type="EMBL" id="KAA1006180.1"/>
    </source>
</evidence>
<keyword evidence="4" id="KW-0813">Transport</keyword>
<keyword evidence="5" id="KW-0475">Mercuric resistance</keyword>
<dbReference type="GO" id="GO:0005886">
    <property type="term" value="C:plasma membrane"/>
    <property type="evidence" value="ECO:0007669"/>
    <property type="project" value="UniProtKB-SubCell"/>
</dbReference>
<accession>A0A5B0GTH5</accession>
<keyword evidence="7" id="KW-0997">Cell inner membrane</keyword>
<dbReference type="PROSITE" id="PS51257">
    <property type="entry name" value="PROKAR_LIPOPROTEIN"/>
    <property type="match status" value="1"/>
</dbReference>
<keyword evidence="8 15" id="KW-0812">Transmembrane</keyword>
<evidence type="ECO:0000256" key="14">
    <source>
        <dbReference type="ARBA" id="ARBA00045720"/>
    </source>
</evidence>
<dbReference type="Proteomes" id="UP000325273">
    <property type="component" value="Unassembled WGS sequence"/>
</dbReference>
<dbReference type="GO" id="GO:0046872">
    <property type="term" value="F:metal ion binding"/>
    <property type="evidence" value="ECO:0007669"/>
    <property type="project" value="UniProtKB-KW"/>
</dbReference>
<dbReference type="AlphaFoldDB" id="A0A5B0GTH5"/>
<evidence type="ECO:0000256" key="3">
    <source>
        <dbReference type="ARBA" id="ARBA00017053"/>
    </source>
</evidence>
<evidence type="ECO:0000256" key="10">
    <source>
        <dbReference type="ARBA" id="ARBA00022914"/>
    </source>
</evidence>
<evidence type="ECO:0000256" key="2">
    <source>
        <dbReference type="ARBA" id="ARBA00008224"/>
    </source>
</evidence>
<protein>
    <recommendedName>
        <fullName evidence="3">Mercuric transport protein MerT</fullName>
    </recommendedName>
    <alternativeName>
        <fullName evidence="13">Mercury ion transport protein</fullName>
    </alternativeName>
</protein>
<keyword evidence="6" id="KW-1003">Cell membrane</keyword>
<evidence type="ECO:0000256" key="4">
    <source>
        <dbReference type="ARBA" id="ARBA00022448"/>
    </source>
</evidence>
<keyword evidence="11 15" id="KW-1133">Transmembrane helix</keyword>